<comment type="caution">
    <text evidence="3">The sequence shown here is derived from an EMBL/GenBank/DDBJ whole genome shotgun (WGS) entry which is preliminary data.</text>
</comment>
<dbReference type="InterPro" id="IPR035093">
    <property type="entry name" value="RelE/ParE_toxin_dom_sf"/>
</dbReference>
<organism evidence="3 4">
    <name type="scientific">Komagataeibacter xylinus NBRC 13693</name>
    <dbReference type="NCBI Taxonomy" id="1234668"/>
    <lineage>
        <taxon>Bacteria</taxon>
        <taxon>Pseudomonadati</taxon>
        <taxon>Pseudomonadota</taxon>
        <taxon>Alphaproteobacteria</taxon>
        <taxon>Acetobacterales</taxon>
        <taxon>Acetobacteraceae</taxon>
        <taxon>Komagataeibacter</taxon>
    </lineage>
</organism>
<dbReference type="Proteomes" id="UP000032683">
    <property type="component" value="Unassembled WGS sequence"/>
</dbReference>
<dbReference type="Pfam" id="PF05016">
    <property type="entry name" value="ParE_toxin"/>
    <property type="match status" value="1"/>
</dbReference>
<dbReference type="Gene3D" id="3.30.2310.20">
    <property type="entry name" value="RelE-like"/>
    <property type="match status" value="1"/>
</dbReference>
<dbReference type="InterPro" id="IPR007712">
    <property type="entry name" value="RelE/ParE_toxin"/>
</dbReference>
<dbReference type="SUPFAM" id="SSF143011">
    <property type="entry name" value="RelE-like"/>
    <property type="match status" value="1"/>
</dbReference>
<dbReference type="AlphaFoldDB" id="A0A0D6QDI3"/>
<dbReference type="NCBIfam" id="TIGR02385">
    <property type="entry name" value="RelE_StbE"/>
    <property type="match status" value="1"/>
</dbReference>
<gene>
    <name evidence="3" type="ORF">Gxy13693_091_004</name>
</gene>
<dbReference type="PANTHER" id="PTHR35601">
    <property type="entry name" value="TOXIN RELE"/>
    <property type="match status" value="1"/>
</dbReference>
<accession>A0A0D6QDI3</accession>
<dbReference type="PANTHER" id="PTHR35601:SF1">
    <property type="entry name" value="TOXIN RELE"/>
    <property type="match status" value="1"/>
</dbReference>
<dbReference type="RefSeq" id="WP_048857190.1">
    <property type="nucleotide sequence ID" value="NZ_BANJ01000091.1"/>
</dbReference>
<evidence type="ECO:0000313" key="3">
    <source>
        <dbReference type="EMBL" id="GAO01046.1"/>
    </source>
</evidence>
<dbReference type="EMBL" id="BANJ01000091">
    <property type="protein sequence ID" value="GAO01046.1"/>
    <property type="molecule type" value="Genomic_DNA"/>
</dbReference>
<comment type="similarity">
    <text evidence="1">Belongs to the RelE toxin family.</text>
</comment>
<name>A0A0D6QDI3_KOMXY</name>
<proteinExistence type="inferred from homology"/>
<evidence type="ECO:0000256" key="1">
    <source>
        <dbReference type="ARBA" id="ARBA00006226"/>
    </source>
</evidence>
<protein>
    <submittedName>
        <fullName evidence="3">Translation repressor RelE/RelB/StbE</fullName>
    </submittedName>
</protein>
<evidence type="ECO:0000256" key="2">
    <source>
        <dbReference type="ARBA" id="ARBA00022649"/>
    </source>
</evidence>
<reference evidence="3 4" key="1">
    <citation type="submission" date="2012-11" db="EMBL/GenBank/DDBJ databases">
        <title>Whole genome sequence of Gluconacetobacter xylinus NBRC 13693.</title>
        <authorList>
            <person name="Azuma Y."/>
            <person name="Higashiura N."/>
            <person name="Hirakawa H."/>
            <person name="Matsushita K."/>
        </authorList>
    </citation>
    <scope>NUCLEOTIDE SEQUENCE [LARGE SCALE GENOMIC DNA]</scope>
    <source>
        <strain evidence="3 4">NBRC 13693</strain>
    </source>
</reference>
<evidence type="ECO:0000313" key="4">
    <source>
        <dbReference type="Proteomes" id="UP000032683"/>
    </source>
</evidence>
<keyword evidence="2" id="KW-1277">Toxin-antitoxin system</keyword>
<sequence length="97" mass="11592">MKEYCLEFDDRALREWDALDGSVRKKFEKKLEKLIWTPHSPGNELHRDLSGFYKIKLLKDGYRLVYQVIDERIVIYVIAVGRRADNEIYELASKRTE</sequence>